<organism evidence="3 4">
    <name type="scientific">Geothermobacter hydrogeniphilus</name>
    <dbReference type="NCBI Taxonomy" id="1969733"/>
    <lineage>
        <taxon>Bacteria</taxon>
        <taxon>Pseudomonadati</taxon>
        <taxon>Thermodesulfobacteriota</taxon>
        <taxon>Desulfuromonadia</taxon>
        <taxon>Desulfuromonadales</taxon>
        <taxon>Geothermobacteraceae</taxon>
        <taxon>Geothermobacter</taxon>
    </lineage>
</organism>
<evidence type="ECO:0000313" key="3">
    <source>
        <dbReference type="EMBL" id="PNU18570.1"/>
    </source>
</evidence>
<name>A0A2K2H5R2_9BACT</name>
<evidence type="ECO:0000313" key="4">
    <source>
        <dbReference type="Proteomes" id="UP000236340"/>
    </source>
</evidence>
<dbReference type="Proteomes" id="UP000236340">
    <property type="component" value="Unassembled WGS sequence"/>
</dbReference>
<sequence length="66" mass="6983">MRGGILFGQTLVAAMVLCSSLLFAAPGMVSYQGVLTGAAIDGQDSTGSSQDRPLHLDADKKDWREK</sequence>
<evidence type="ECO:0000256" key="2">
    <source>
        <dbReference type="SAM" id="SignalP"/>
    </source>
</evidence>
<gene>
    <name evidence="3" type="ORF">C2E25_16990</name>
</gene>
<keyword evidence="2" id="KW-0732">Signal</keyword>
<reference evidence="3 4" key="1">
    <citation type="journal article" date="2018" name="Genome Announc.">
        <title>Genome Sequence of Geothermobacter sp. HR-1 Iron Reducer from the Loihi Seamount.</title>
        <authorList>
            <person name="Smith H."/>
            <person name="Abuyen K."/>
            <person name="Tremblay J."/>
            <person name="Savalia P."/>
            <person name="Perez-Rodriguez I."/>
            <person name="Emerson D."/>
            <person name="Tully B."/>
            <person name="Amend J."/>
        </authorList>
    </citation>
    <scope>NUCLEOTIDE SEQUENCE [LARGE SCALE GENOMIC DNA]</scope>
    <source>
        <strain evidence="3 4">HR-1</strain>
    </source>
</reference>
<feature type="region of interest" description="Disordered" evidence="1">
    <location>
        <begin position="42"/>
        <end position="66"/>
    </location>
</feature>
<feature type="chain" id="PRO_5014345550" evidence="2">
    <location>
        <begin position="25"/>
        <end position="66"/>
    </location>
</feature>
<dbReference type="AlphaFoldDB" id="A0A2K2H5R2"/>
<evidence type="ECO:0000256" key="1">
    <source>
        <dbReference type="SAM" id="MobiDB-lite"/>
    </source>
</evidence>
<feature type="compositionally biased region" description="Basic and acidic residues" evidence="1">
    <location>
        <begin position="52"/>
        <end position="66"/>
    </location>
</feature>
<dbReference type="EMBL" id="PPFX01000067">
    <property type="protein sequence ID" value="PNU18570.1"/>
    <property type="molecule type" value="Genomic_DNA"/>
</dbReference>
<proteinExistence type="predicted"/>
<comment type="caution">
    <text evidence="3">The sequence shown here is derived from an EMBL/GenBank/DDBJ whole genome shotgun (WGS) entry which is preliminary data.</text>
</comment>
<protein>
    <submittedName>
        <fullName evidence="3">Uncharacterized protein</fullName>
    </submittedName>
</protein>
<dbReference type="RefSeq" id="WP_103116905.1">
    <property type="nucleotide sequence ID" value="NZ_PPFX01000067.1"/>
</dbReference>
<feature type="signal peptide" evidence="2">
    <location>
        <begin position="1"/>
        <end position="24"/>
    </location>
</feature>
<accession>A0A2K2H5R2</accession>